<name>A0A8H6X8W0_9AGAR</name>
<dbReference type="AlphaFoldDB" id="A0A8H6X8W0"/>
<feature type="transmembrane region" description="Helical" evidence="1">
    <location>
        <begin position="271"/>
        <end position="295"/>
    </location>
</feature>
<keyword evidence="1" id="KW-1133">Transmembrane helix</keyword>
<dbReference type="Proteomes" id="UP000620124">
    <property type="component" value="Unassembled WGS sequence"/>
</dbReference>
<keyword evidence="4" id="KW-1185">Reference proteome</keyword>
<gene>
    <name evidence="3" type="ORF">MVEN_02112000</name>
</gene>
<organism evidence="3 4">
    <name type="scientific">Mycena venus</name>
    <dbReference type="NCBI Taxonomy" id="2733690"/>
    <lineage>
        <taxon>Eukaryota</taxon>
        <taxon>Fungi</taxon>
        <taxon>Dikarya</taxon>
        <taxon>Basidiomycota</taxon>
        <taxon>Agaricomycotina</taxon>
        <taxon>Agaricomycetes</taxon>
        <taxon>Agaricomycetidae</taxon>
        <taxon>Agaricales</taxon>
        <taxon>Marasmiineae</taxon>
        <taxon>Mycenaceae</taxon>
        <taxon>Mycena</taxon>
    </lineage>
</organism>
<sequence>MLLLLLFVNSLFKNGITEPLPNSPQNDTCDDINNCRKLFDIVWDCLAPIFACTWVSVHQNVPPPGQGRLALFRRRLKMMLAAVLAPELIVGFAARQFLIARRFSKGKLIFTRDLMVLFHIPFIWEDDVEEIIDKSKGDALSKGLAIVRGLWFTVQCLARVHQHLAVTTGSSDAAFAVVNAFIWVLWWDKPLDIQRPIVVGPPKTSSAEEVPRIDLNGWTRLASACPRSGQGEHEQRSSASGVLFEQLVAIIFAAIHCTAWKSGFPTAEEAWIWRTSSLSVTAVPVIFFAVGAAIILTKAKLSSFDPYVFTCIALILVYIFARIFLITLPLVALRELPPSAFVDVNWSLYIPHL</sequence>
<dbReference type="PANTHER" id="PTHR35043">
    <property type="entry name" value="TRANSCRIPTION FACTOR DOMAIN-CONTAINING PROTEIN"/>
    <property type="match status" value="1"/>
</dbReference>
<protein>
    <submittedName>
        <fullName evidence="3">Uncharacterized protein</fullName>
    </submittedName>
</protein>
<evidence type="ECO:0000256" key="2">
    <source>
        <dbReference type="SAM" id="SignalP"/>
    </source>
</evidence>
<dbReference type="EMBL" id="JACAZI010000022">
    <property type="protein sequence ID" value="KAF7336768.1"/>
    <property type="molecule type" value="Genomic_DNA"/>
</dbReference>
<feature type="transmembrane region" description="Helical" evidence="1">
    <location>
        <begin position="78"/>
        <end position="98"/>
    </location>
</feature>
<comment type="caution">
    <text evidence="3">The sequence shown here is derived from an EMBL/GenBank/DDBJ whole genome shotgun (WGS) entry which is preliminary data.</text>
</comment>
<feature type="signal peptide" evidence="2">
    <location>
        <begin position="1"/>
        <end position="17"/>
    </location>
</feature>
<feature type="chain" id="PRO_5034971447" evidence="2">
    <location>
        <begin position="18"/>
        <end position="353"/>
    </location>
</feature>
<accession>A0A8H6X8W0</accession>
<dbReference type="OrthoDB" id="9451547at2759"/>
<keyword evidence="1" id="KW-0472">Membrane</keyword>
<evidence type="ECO:0000313" key="4">
    <source>
        <dbReference type="Proteomes" id="UP000620124"/>
    </source>
</evidence>
<feature type="transmembrane region" description="Helical" evidence="1">
    <location>
        <begin position="307"/>
        <end position="332"/>
    </location>
</feature>
<proteinExistence type="predicted"/>
<evidence type="ECO:0000256" key="1">
    <source>
        <dbReference type="SAM" id="Phobius"/>
    </source>
</evidence>
<reference evidence="3" key="1">
    <citation type="submission" date="2020-05" db="EMBL/GenBank/DDBJ databases">
        <title>Mycena genomes resolve the evolution of fungal bioluminescence.</title>
        <authorList>
            <person name="Tsai I.J."/>
        </authorList>
    </citation>
    <scope>NUCLEOTIDE SEQUENCE</scope>
    <source>
        <strain evidence="3">CCC161011</strain>
    </source>
</reference>
<dbReference type="PANTHER" id="PTHR35043:SF7">
    <property type="entry name" value="TRANSCRIPTION FACTOR DOMAIN-CONTAINING PROTEIN"/>
    <property type="match status" value="1"/>
</dbReference>
<keyword evidence="2" id="KW-0732">Signal</keyword>
<evidence type="ECO:0000313" key="3">
    <source>
        <dbReference type="EMBL" id="KAF7336768.1"/>
    </source>
</evidence>
<keyword evidence="1" id="KW-0812">Transmembrane</keyword>